<feature type="region of interest" description="Disordered" evidence="1">
    <location>
        <begin position="908"/>
        <end position="1007"/>
    </location>
</feature>
<reference evidence="2" key="1">
    <citation type="submission" date="2014-06" db="EMBL/GenBank/DDBJ databases">
        <authorList>
            <person name="Ju J."/>
            <person name="Zhang J."/>
        </authorList>
    </citation>
    <scope>NUCLEOTIDE SEQUENCE</scope>
    <source>
        <strain evidence="2">SscI8</strain>
    </source>
</reference>
<feature type="region of interest" description="Disordered" evidence="1">
    <location>
        <begin position="1"/>
        <end position="122"/>
    </location>
</feature>
<dbReference type="OrthoDB" id="2555397at2759"/>
<feature type="compositionally biased region" description="Polar residues" evidence="1">
    <location>
        <begin position="522"/>
        <end position="537"/>
    </location>
</feature>
<organism evidence="2">
    <name type="scientific">Sporisorium scitamineum</name>
    <dbReference type="NCBI Taxonomy" id="49012"/>
    <lineage>
        <taxon>Eukaryota</taxon>
        <taxon>Fungi</taxon>
        <taxon>Dikarya</taxon>
        <taxon>Basidiomycota</taxon>
        <taxon>Ustilaginomycotina</taxon>
        <taxon>Ustilaginomycetes</taxon>
        <taxon>Ustilaginales</taxon>
        <taxon>Ustilaginaceae</taxon>
        <taxon>Sporisorium</taxon>
    </lineage>
</organism>
<feature type="region of interest" description="Disordered" evidence="1">
    <location>
        <begin position="493"/>
        <end position="512"/>
    </location>
</feature>
<feature type="compositionally biased region" description="Low complexity" evidence="1">
    <location>
        <begin position="538"/>
        <end position="574"/>
    </location>
</feature>
<protein>
    <submittedName>
        <fullName evidence="2">Uncharacterized protein</fullName>
    </submittedName>
</protein>
<feature type="region of interest" description="Disordered" evidence="1">
    <location>
        <begin position="616"/>
        <end position="646"/>
    </location>
</feature>
<feature type="compositionally biased region" description="Polar residues" evidence="1">
    <location>
        <begin position="415"/>
        <end position="425"/>
    </location>
</feature>
<sequence length="1007" mass="109888">MSAPSSDVSSPALPELSLDASLQRLHQQEDISASSLSSAARSRAWLQSHYQGSSEHEPSLPIESSPPVTESGNLDHSEAFRFPPLKPPQSATAPAATGLVGHQATQPQEPPLPARPRTSRGLSYRKPFLSSSHATFIASLAEHNVEPTQQFVPQVGFGTPFATGAFQTNLQDSNPVSSSPRADSNSSGSSIEELMQEFPTPSLKQTRTNIETRPDRVETRRLHASPLPKYPSLPSSWTLLFVPWEQPQSFGERILPESTRNSILLPLLSSFEDQVEQLKVQLVQDLHHERRVIKGRDVELLLDLSSISSLPAKTLARLTPQSWPVMFEAYLLRGRAKDGAPLPLPYLYRKTGFPIAALVRYRLTTSSAFAQTFPRADASLSRAWEAQKEHRNHDSSPWARRESEMTLLPAHFSKSGPSLTMTASRSFPGAPRTPNRRSPLPYSPRRSAFPGDASQHQAFEHTPFKPASSPLSHSLSEGSKLRALSLAAVHPLSPVRNSQTPMDHTEQGTTAHSAKRYVLDAESSQDTTNAEHTGTCASSLSCPRQRQRSSRGSSHKSFPSNTTTLSSRSTRNTSIHSSHTHLHAVFDREGSDSDDDDSDDDLGSRFWTQLSSLGEQVFRESKQSGDNAGQNRRSEHDERSVSISSTASDASVFDFSPLGILVPTDGPLETGMQSEEKTGTKRVSILPVSQGASSSSLSPIVGTSSSSILGRRRAYNSMVPLARWRAGDSDPRTAEGQRYFSSDELPQVLVLESRDGIVSNTIGRDHPDSVTPTAASFQGWTRVLSVQPFALTPFGSVDTRAISQKPESRTNRQNVWDEAMLQLTERLIRSNVQSAMSRQASLERSRYWSKTSSETETRASLYSGALAISSPLQPQEHHDSDAGPSDVHSSPLPGLFYEKWVEQVDGGVDGELGRRGSTFESLTEPAEASAGAASSTSKIDAGNPGALGLASSTTSNLVESDENEPLLQDLQESNWPRPQPRYRPPVSDTRSLLSASTSASSRLLRPW</sequence>
<proteinExistence type="predicted"/>
<evidence type="ECO:0000313" key="2">
    <source>
        <dbReference type="EMBL" id="CDU22520.1"/>
    </source>
</evidence>
<accession>A0A127Z8S4</accession>
<gene>
    <name evidence="2" type="ORF">SPSC_01150</name>
</gene>
<dbReference type="EMBL" id="LK056656">
    <property type="protein sequence ID" value="CDU22520.1"/>
    <property type="molecule type" value="Genomic_DNA"/>
</dbReference>
<dbReference type="AlphaFoldDB" id="A0A127Z8S4"/>
<feature type="region of interest" description="Disordered" evidence="1">
    <location>
        <begin position="411"/>
        <end position="456"/>
    </location>
</feature>
<feature type="compositionally biased region" description="Low complexity" evidence="1">
    <location>
        <begin position="926"/>
        <end position="937"/>
    </location>
</feature>
<feature type="compositionally biased region" description="Low complexity" evidence="1">
    <location>
        <begin position="989"/>
        <end position="1007"/>
    </location>
</feature>
<evidence type="ECO:0000256" key="1">
    <source>
        <dbReference type="SAM" id="MobiDB-lite"/>
    </source>
</evidence>
<feature type="compositionally biased region" description="Low complexity" evidence="1">
    <location>
        <begin position="32"/>
        <end position="44"/>
    </location>
</feature>
<feature type="region of interest" description="Disordered" evidence="1">
    <location>
        <begin position="521"/>
        <end position="578"/>
    </location>
</feature>
<feature type="compositionally biased region" description="Polar residues" evidence="1">
    <location>
        <begin position="495"/>
        <end position="512"/>
    </location>
</feature>
<feature type="region of interest" description="Disordered" evidence="1">
    <location>
        <begin position="166"/>
        <end position="213"/>
    </location>
</feature>
<feature type="compositionally biased region" description="Polar residues" evidence="1">
    <location>
        <begin position="166"/>
        <end position="190"/>
    </location>
</feature>
<feature type="compositionally biased region" description="Low complexity" evidence="1">
    <location>
        <begin position="436"/>
        <end position="447"/>
    </location>
</feature>
<name>A0A127Z8S4_9BASI</name>